<name>A0AAD8U2V2_LOLMU</name>
<evidence type="ECO:0000259" key="1">
    <source>
        <dbReference type="SMART" id="SM00256"/>
    </source>
</evidence>
<proteinExistence type="predicted"/>
<evidence type="ECO:0000313" key="2">
    <source>
        <dbReference type="EMBL" id="KAK1698931.1"/>
    </source>
</evidence>
<accession>A0AAD8U2V2</accession>
<dbReference type="InterPro" id="IPR036047">
    <property type="entry name" value="F-box-like_dom_sf"/>
</dbReference>
<dbReference type="Gene3D" id="1.20.1280.50">
    <property type="match status" value="1"/>
</dbReference>
<gene>
    <name evidence="2" type="ORF">QYE76_015628</name>
</gene>
<dbReference type="Pfam" id="PF08268">
    <property type="entry name" value="FBA_3"/>
    <property type="match status" value="1"/>
</dbReference>
<sequence length="367" mass="40474">MGAADIGVTGMMCNSEKNAAMPSSKRLKTAQPGRRASVAEDIMVEVLLRLPIKSIVRFRVVCRSWATLLSSEEFCRLHRAITRAAGVPLKLLHFSPAAMFRTMTAYSCSLAQGPRDDELLFTLDYARGKWVEVLMPASCHGLTLLYDALAKAYYICNAATRAVTRLPHSAAVAPHRISTGLGFDAHTREHKVVRLINGAHRSPEQDTTRCEVYTPGGSHGDCWRPAAGGVPFGLRRFADSAVCNAVEQRLAPVFAKGFLHWLIQPYLLFKRPRGAIVYFSVMEETFRCVQSPPFLSPDFGQNPPFSAPGFDLPFAHQAPPAGHLVEMDNQLCLVRDLRSNPHGSTLEIWRLLEYSSGNACAPVSPPW</sequence>
<organism evidence="2 3">
    <name type="scientific">Lolium multiflorum</name>
    <name type="common">Italian ryegrass</name>
    <name type="synonym">Lolium perenne subsp. multiflorum</name>
    <dbReference type="NCBI Taxonomy" id="4521"/>
    <lineage>
        <taxon>Eukaryota</taxon>
        <taxon>Viridiplantae</taxon>
        <taxon>Streptophyta</taxon>
        <taxon>Embryophyta</taxon>
        <taxon>Tracheophyta</taxon>
        <taxon>Spermatophyta</taxon>
        <taxon>Magnoliopsida</taxon>
        <taxon>Liliopsida</taxon>
        <taxon>Poales</taxon>
        <taxon>Poaceae</taxon>
        <taxon>BOP clade</taxon>
        <taxon>Pooideae</taxon>
        <taxon>Poodae</taxon>
        <taxon>Poeae</taxon>
        <taxon>Poeae Chloroplast Group 2 (Poeae type)</taxon>
        <taxon>Loliodinae</taxon>
        <taxon>Loliinae</taxon>
        <taxon>Lolium</taxon>
    </lineage>
</organism>
<dbReference type="InterPro" id="IPR013187">
    <property type="entry name" value="F-box-assoc_dom_typ3"/>
</dbReference>
<feature type="domain" description="F-box" evidence="1">
    <location>
        <begin position="38"/>
        <end position="78"/>
    </location>
</feature>
<dbReference type="SMART" id="SM00256">
    <property type="entry name" value="FBOX"/>
    <property type="match status" value="1"/>
</dbReference>
<comment type="caution">
    <text evidence="2">The sequence shown here is derived from an EMBL/GenBank/DDBJ whole genome shotgun (WGS) entry which is preliminary data.</text>
</comment>
<protein>
    <recommendedName>
        <fullName evidence="1">F-box domain-containing protein</fullName>
    </recommendedName>
</protein>
<reference evidence="2" key="1">
    <citation type="submission" date="2023-07" db="EMBL/GenBank/DDBJ databases">
        <title>A chromosome-level genome assembly of Lolium multiflorum.</title>
        <authorList>
            <person name="Chen Y."/>
            <person name="Copetti D."/>
            <person name="Kolliker R."/>
            <person name="Studer B."/>
        </authorList>
    </citation>
    <scope>NUCLEOTIDE SEQUENCE</scope>
    <source>
        <strain evidence="2">02402/16</strain>
        <tissue evidence="2">Leaf</tissue>
    </source>
</reference>
<dbReference type="AlphaFoldDB" id="A0AAD8U2V2"/>
<dbReference type="CDD" id="cd22157">
    <property type="entry name" value="F-box_AtFBW1-like"/>
    <property type="match status" value="1"/>
</dbReference>
<dbReference type="InterPro" id="IPR050796">
    <property type="entry name" value="SCF_F-box_component"/>
</dbReference>
<dbReference type="Pfam" id="PF00646">
    <property type="entry name" value="F-box"/>
    <property type="match status" value="1"/>
</dbReference>
<dbReference type="SUPFAM" id="SSF81383">
    <property type="entry name" value="F-box domain"/>
    <property type="match status" value="1"/>
</dbReference>
<keyword evidence="3" id="KW-1185">Reference proteome</keyword>
<dbReference type="Proteomes" id="UP001231189">
    <property type="component" value="Unassembled WGS sequence"/>
</dbReference>
<evidence type="ECO:0000313" key="3">
    <source>
        <dbReference type="Proteomes" id="UP001231189"/>
    </source>
</evidence>
<dbReference type="EMBL" id="JAUUTY010000001">
    <property type="protein sequence ID" value="KAK1698931.1"/>
    <property type="molecule type" value="Genomic_DNA"/>
</dbReference>
<dbReference type="PANTHER" id="PTHR31672:SF2">
    <property type="entry name" value="F-BOX DOMAIN-CONTAINING PROTEIN"/>
    <property type="match status" value="1"/>
</dbReference>
<dbReference type="InterPro" id="IPR001810">
    <property type="entry name" value="F-box_dom"/>
</dbReference>
<dbReference type="PANTHER" id="PTHR31672">
    <property type="entry name" value="BNACNNG10540D PROTEIN"/>
    <property type="match status" value="1"/>
</dbReference>